<sequence>MANIQIAQLLPAGYDLFNDTTSFVNDLANQDLQTIVGGGHHSCWDRSHYERSHSHHYSHKDYSYDWGKKGKYWY</sequence>
<gene>
    <name evidence="1" type="ORF">B6N60_02592</name>
</gene>
<keyword evidence="2" id="KW-1185">Reference proteome</keyword>
<organism evidence="1 2">
    <name type="scientific">Richelia sinica FACHB-800</name>
    <dbReference type="NCBI Taxonomy" id="1357546"/>
    <lineage>
        <taxon>Bacteria</taxon>
        <taxon>Bacillati</taxon>
        <taxon>Cyanobacteriota</taxon>
        <taxon>Cyanophyceae</taxon>
        <taxon>Nostocales</taxon>
        <taxon>Nostocaceae</taxon>
        <taxon>Richelia</taxon>
    </lineage>
</organism>
<name>A0A975Y560_9NOST</name>
<evidence type="ECO:0000313" key="2">
    <source>
        <dbReference type="Proteomes" id="UP000683511"/>
    </source>
</evidence>
<dbReference type="RefSeq" id="WP_190606866.1">
    <property type="nucleotide sequence ID" value="NZ_CP021056.1"/>
</dbReference>
<accession>A0A975Y560</accession>
<reference evidence="1" key="1">
    <citation type="submission" date="2017-04" db="EMBL/GenBank/DDBJ databases">
        <title>Genome deletions in a multicellular cyanobacterial endosymbiont for morphological adaptation in marine diatoms.</title>
        <authorList>
            <person name="Wang Y."/>
            <person name="Gao H."/>
            <person name="Li R."/>
            <person name="Xu X."/>
        </authorList>
    </citation>
    <scope>NUCLEOTIDE SEQUENCE</scope>
    <source>
        <strain evidence="1">FACHB 800</strain>
    </source>
</reference>
<dbReference type="KEGG" id="rsin:B6N60_02592"/>
<dbReference type="AlphaFoldDB" id="A0A975Y560"/>
<evidence type="ECO:0000313" key="1">
    <source>
        <dbReference type="EMBL" id="QXE23895.1"/>
    </source>
</evidence>
<dbReference type="Proteomes" id="UP000683511">
    <property type="component" value="Chromosome"/>
</dbReference>
<dbReference type="EMBL" id="CP021056">
    <property type="protein sequence ID" value="QXE23895.1"/>
    <property type="molecule type" value="Genomic_DNA"/>
</dbReference>
<protein>
    <submittedName>
        <fullName evidence="1">Uncharacterized protein</fullName>
    </submittedName>
</protein>
<proteinExistence type="predicted"/>